<dbReference type="eggNOG" id="COG0294">
    <property type="taxonomic scope" value="Bacteria"/>
</dbReference>
<comment type="caution">
    <text evidence="11">The sequence shown here is derived from an EMBL/GenBank/DDBJ whole genome shotgun (WGS) entry which is preliminary data.</text>
</comment>
<dbReference type="GO" id="GO:0046872">
    <property type="term" value="F:metal ion binding"/>
    <property type="evidence" value="ECO:0007669"/>
    <property type="project" value="UniProtKB-KW"/>
</dbReference>
<protein>
    <recommendedName>
        <fullName evidence="4 9">Dihydropteroate synthase</fullName>
        <shortName evidence="9">DHPS</shortName>
        <ecNumber evidence="4 9">2.5.1.15</ecNumber>
    </recommendedName>
    <alternativeName>
        <fullName evidence="9">Dihydropteroate pyrophosphorylase</fullName>
    </alternativeName>
</protein>
<keyword evidence="6 9" id="KW-0479">Metal-binding</keyword>
<dbReference type="GO" id="GO:0046654">
    <property type="term" value="P:tetrahydrofolate biosynthetic process"/>
    <property type="evidence" value="ECO:0007669"/>
    <property type="project" value="UniProtKB-UniPathway"/>
</dbReference>
<dbReference type="NCBIfam" id="TIGR01496">
    <property type="entry name" value="DHPS"/>
    <property type="match status" value="1"/>
</dbReference>
<evidence type="ECO:0000256" key="8">
    <source>
        <dbReference type="ARBA" id="ARBA00022909"/>
    </source>
</evidence>
<evidence type="ECO:0000256" key="9">
    <source>
        <dbReference type="RuleBase" id="RU361205"/>
    </source>
</evidence>
<keyword evidence="5 9" id="KW-0808">Transferase</keyword>
<gene>
    <name evidence="11" type="ORF">NB231_03867</name>
</gene>
<evidence type="ECO:0000313" key="12">
    <source>
        <dbReference type="Proteomes" id="UP000003374"/>
    </source>
</evidence>
<proteinExistence type="inferred from homology"/>
<comment type="pathway">
    <text evidence="3 9">Cofactor biosynthesis; tetrahydrofolate biosynthesis; 7,8-dihydrofolate from 2-amino-4-hydroxy-6-hydroxymethyl-7,8-dihydropteridine diphosphate and 4-aminobenzoate: step 1/2.</text>
</comment>
<evidence type="ECO:0000256" key="7">
    <source>
        <dbReference type="ARBA" id="ARBA00022842"/>
    </source>
</evidence>
<dbReference type="PROSITE" id="PS50972">
    <property type="entry name" value="PTERIN_BINDING"/>
    <property type="match status" value="1"/>
</dbReference>
<dbReference type="EC" id="2.5.1.15" evidence="4 9"/>
<comment type="similarity">
    <text evidence="9">Belongs to the DHPS family.</text>
</comment>
<dbReference type="HOGENOM" id="CLU_008023_0_3_6"/>
<evidence type="ECO:0000259" key="10">
    <source>
        <dbReference type="PROSITE" id="PS50972"/>
    </source>
</evidence>
<dbReference type="Pfam" id="PF00809">
    <property type="entry name" value="Pterin_bind"/>
    <property type="match status" value="1"/>
</dbReference>
<evidence type="ECO:0000256" key="2">
    <source>
        <dbReference type="ARBA" id="ARBA00001946"/>
    </source>
</evidence>
<comment type="cofactor">
    <cofactor evidence="2 9">
        <name>Mg(2+)</name>
        <dbReference type="ChEBI" id="CHEBI:18420"/>
    </cofactor>
</comment>
<evidence type="ECO:0000256" key="5">
    <source>
        <dbReference type="ARBA" id="ARBA00022679"/>
    </source>
</evidence>
<dbReference type="SUPFAM" id="SSF51717">
    <property type="entry name" value="Dihydropteroate synthetase-like"/>
    <property type="match status" value="1"/>
</dbReference>
<dbReference type="InterPro" id="IPR006390">
    <property type="entry name" value="DHP_synth_dom"/>
</dbReference>
<dbReference type="GO" id="GO:0046656">
    <property type="term" value="P:folic acid biosynthetic process"/>
    <property type="evidence" value="ECO:0007669"/>
    <property type="project" value="UniProtKB-KW"/>
</dbReference>
<dbReference type="InterPro" id="IPR045031">
    <property type="entry name" value="DHP_synth-like"/>
</dbReference>
<feature type="domain" description="Pterin-binding" evidence="10">
    <location>
        <begin position="26"/>
        <end position="278"/>
    </location>
</feature>
<comment type="function">
    <text evidence="9">Catalyzes the condensation of para-aminobenzoate (pABA) with 6-hydroxymethyl-7,8-dihydropterin diphosphate (DHPt-PP) to form 7,8-dihydropteroate (H2Pte), the immediate precursor of folate derivatives.</text>
</comment>
<reference evidence="11 12" key="1">
    <citation type="submission" date="2006-02" db="EMBL/GenBank/DDBJ databases">
        <authorList>
            <person name="Waterbury J."/>
            <person name="Ferriera S."/>
            <person name="Johnson J."/>
            <person name="Kravitz S."/>
            <person name="Halpern A."/>
            <person name="Remington K."/>
            <person name="Beeson K."/>
            <person name="Tran B."/>
            <person name="Rogers Y.-H."/>
            <person name="Friedman R."/>
            <person name="Venter J.C."/>
        </authorList>
    </citation>
    <scope>NUCLEOTIDE SEQUENCE [LARGE SCALE GENOMIC DNA]</scope>
    <source>
        <strain evidence="11 12">Nb-231</strain>
    </source>
</reference>
<evidence type="ECO:0000256" key="3">
    <source>
        <dbReference type="ARBA" id="ARBA00004763"/>
    </source>
</evidence>
<evidence type="ECO:0000256" key="6">
    <source>
        <dbReference type="ARBA" id="ARBA00022723"/>
    </source>
</evidence>
<dbReference type="Proteomes" id="UP000003374">
    <property type="component" value="Unassembled WGS sequence"/>
</dbReference>
<dbReference type="STRING" id="314278.NB231_03867"/>
<dbReference type="CDD" id="cd00739">
    <property type="entry name" value="DHPS"/>
    <property type="match status" value="1"/>
</dbReference>
<dbReference type="PROSITE" id="PS00792">
    <property type="entry name" value="DHPS_1"/>
    <property type="match status" value="1"/>
</dbReference>
<dbReference type="GO" id="GO:0004156">
    <property type="term" value="F:dihydropteroate synthase activity"/>
    <property type="evidence" value="ECO:0007669"/>
    <property type="project" value="UniProtKB-EC"/>
</dbReference>
<evidence type="ECO:0000256" key="4">
    <source>
        <dbReference type="ARBA" id="ARBA00012458"/>
    </source>
</evidence>
<dbReference type="InterPro" id="IPR011005">
    <property type="entry name" value="Dihydropteroate_synth-like_sf"/>
</dbReference>
<dbReference type="AlphaFoldDB" id="A4BTR8"/>
<dbReference type="EMBL" id="AAOF01000015">
    <property type="protein sequence ID" value="EAR20882.1"/>
    <property type="molecule type" value="Genomic_DNA"/>
</dbReference>
<dbReference type="PROSITE" id="PS00793">
    <property type="entry name" value="DHPS_2"/>
    <property type="match status" value="1"/>
</dbReference>
<evidence type="ECO:0000313" key="11">
    <source>
        <dbReference type="EMBL" id="EAR20882.1"/>
    </source>
</evidence>
<dbReference type="GO" id="GO:0005829">
    <property type="term" value="C:cytosol"/>
    <property type="evidence" value="ECO:0007669"/>
    <property type="project" value="TreeGrafter"/>
</dbReference>
<sequence>MTEELMRAATTMVLDCAGKLLDLSSPRVMGVLNVTPDSFSDGGDFFSQKTAIARAWSMVEEGAAIIDVGGESSRPGAAEITVAEELRRVLPVIEALARELPVPVSLDSTKPEVMRAAACAGAGLINDIMALQRPGALAAAVETGLPICLVHMQGTPRTMQVNPHYDDAVEDIHRFFVTRILACEVAGIPAGRLLIDPGFGFGKRMLDNLHLLRALNRFCDLGLPVLVGFSRKSFLGDLTKRPVSERLASGLVAGVLAVLKGARIIRTHDVAATVEALQIVEQVYYQS</sequence>
<dbReference type="PANTHER" id="PTHR20941:SF1">
    <property type="entry name" value="FOLIC ACID SYNTHESIS PROTEIN FOL1"/>
    <property type="match status" value="1"/>
</dbReference>
<dbReference type="PANTHER" id="PTHR20941">
    <property type="entry name" value="FOLATE SYNTHESIS PROTEINS"/>
    <property type="match status" value="1"/>
</dbReference>
<dbReference type="InterPro" id="IPR000489">
    <property type="entry name" value="Pterin-binding_dom"/>
</dbReference>
<accession>A4BTR8</accession>
<comment type="catalytic activity">
    <reaction evidence="1">
        <text>(7,8-dihydropterin-6-yl)methyl diphosphate + 4-aminobenzoate = 7,8-dihydropteroate + diphosphate</text>
        <dbReference type="Rhea" id="RHEA:19949"/>
        <dbReference type="ChEBI" id="CHEBI:17836"/>
        <dbReference type="ChEBI" id="CHEBI:17839"/>
        <dbReference type="ChEBI" id="CHEBI:33019"/>
        <dbReference type="ChEBI" id="CHEBI:72950"/>
        <dbReference type="EC" id="2.5.1.15"/>
    </reaction>
</comment>
<keyword evidence="8 9" id="KW-0289">Folate biosynthesis</keyword>
<evidence type="ECO:0000256" key="1">
    <source>
        <dbReference type="ARBA" id="ARBA00000012"/>
    </source>
</evidence>
<dbReference type="UniPathway" id="UPA00077">
    <property type="reaction ID" value="UER00156"/>
</dbReference>
<organism evidence="11 12">
    <name type="scientific">Nitrococcus mobilis Nb-231</name>
    <dbReference type="NCBI Taxonomy" id="314278"/>
    <lineage>
        <taxon>Bacteria</taxon>
        <taxon>Pseudomonadati</taxon>
        <taxon>Pseudomonadota</taxon>
        <taxon>Gammaproteobacteria</taxon>
        <taxon>Chromatiales</taxon>
        <taxon>Ectothiorhodospiraceae</taxon>
        <taxon>Nitrococcus</taxon>
    </lineage>
</organism>
<keyword evidence="12" id="KW-1185">Reference proteome</keyword>
<name>A4BTR8_9GAMM</name>
<dbReference type="Gene3D" id="3.20.20.20">
    <property type="entry name" value="Dihydropteroate synthase-like"/>
    <property type="match status" value="1"/>
</dbReference>
<keyword evidence="7 9" id="KW-0460">Magnesium</keyword>